<feature type="region of interest" description="Disordered" evidence="1">
    <location>
        <begin position="436"/>
        <end position="806"/>
    </location>
</feature>
<feature type="compositionally biased region" description="Polar residues" evidence="1">
    <location>
        <begin position="461"/>
        <end position="492"/>
    </location>
</feature>
<feature type="compositionally biased region" description="Basic and acidic residues" evidence="1">
    <location>
        <begin position="436"/>
        <end position="448"/>
    </location>
</feature>
<protein>
    <recommendedName>
        <fullName evidence="5">Het-C-domain-containing protein</fullName>
    </recommendedName>
</protein>
<dbReference type="InterPro" id="IPR052577">
    <property type="entry name" value="VWA7"/>
</dbReference>
<dbReference type="AlphaFoldDB" id="A0A4S4M5T3"/>
<feature type="compositionally biased region" description="Basic and acidic residues" evidence="1">
    <location>
        <begin position="690"/>
        <end position="705"/>
    </location>
</feature>
<keyword evidence="4" id="KW-1185">Reference proteome</keyword>
<feature type="compositionally biased region" description="Gly residues" evidence="1">
    <location>
        <begin position="650"/>
        <end position="669"/>
    </location>
</feature>
<sequence length="806" mass="89519">MDIAGLQKLSADTLILIVGVLGFMTFGFATEEFEVTADRLRVYLPVEHIDNPKGYAEKEGDARQFHPMLRPPVDPRELEIDERTGMKKYMATEGHRWDTSTAHIRRTFQACIEHGRRAGGREGADLFEAYRLMGTGLHTLEDLLAHSNWCELALRKMGHEQVFCHVGDEVIIDTPNGPAPPLITGTFGSADFMHSMMGEATDHISQASVTDLSQKMDDASNSDQDSNVSKLKDLLSKIPLGGSDSSSQMNEAESLHQASKAYNFNPDDVAPKEVQQQLWALLKWRDGIYRSILEKIEMIPGLSDLIDGITDALNAYVYTILAPWLTPILKQATEVLGEGSKAVIDSEDQYELILNEPAGKVAQVVVRYAVNLLVKAWSDRNEDPDQVINQILEAFHHPYYSTGNSQIQHAMFDAMDQWIGGQGSEKEQILEALTKESVREGKNKRQGSDDETATSPGGAHSHSQGTYGSGQFTSGQNYSSSQGDGYNQSQRRGQGYGDESGGYGGSYSQQGPSYERRDQSSYGQSGDFGDGSGRSGYQPSYEGGRRIEQESGYSRRREEEPSYGRRKEEPKEPSYRRRAEEPPYGRREEPSYGRRQDDEGGYRPSYSDDRQEAYQRQPGYGGDSYGRSEPSEYEEPKHHAHHGHREEEGAYGGGYGQERQEFGGGGRQEYGGPRPEYGGPRSEPGGEEYGIDRQEYRGGREDHSGQRRGGYGGNEGRGGFGERSEEYGGYGREPESDNGGRGGDEGRHGYGEPRERYGGGGYRGGNDETFGAERLNLNAGEEGYNGQRDRYGRSQSRTSNEYQEGY</sequence>
<name>A0A4S4M5T3_9AGAM</name>
<reference evidence="3 4" key="1">
    <citation type="submission" date="2019-02" db="EMBL/GenBank/DDBJ databases">
        <title>Genome sequencing of the rare red list fungi Bondarzewia mesenterica.</title>
        <authorList>
            <person name="Buettner E."/>
            <person name="Kellner H."/>
        </authorList>
    </citation>
    <scope>NUCLEOTIDE SEQUENCE [LARGE SCALE GENOMIC DNA]</scope>
    <source>
        <strain evidence="3 4">DSM 108281</strain>
    </source>
</reference>
<dbReference type="Pfam" id="PF07217">
    <property type="entry name" value="Het-C"/>
    <property type="match status" value="1"/>
</dbReference>
<evidence type="ECO:0000313" key="3">
    <source>
        <dbReference type="EMBL" id="THH19681.1"/>
    </source>
</evidence>
<dbReference type="PANTHER" id="PTHR14905:SF7">
    <property type="entry name" value="VON WILLEBRAND FACTOR A DOMAIN-CONTAINING PROTEIN 7"/>
    <property type="match status" value="1"/>
</dbReference>
<feature type="compositionally biased region" description="Basic and acidic residues" evidence="1">
    <location>
        <begin position="543"/>
        <end position="613"/>
    </location>
</feature>
<keyword evidence="2" id="KW-0472">Membrane</keyword>
<evidence type="ECO:0000256" key="1">
    <source>
        <dbReference type="SAM" id="MobiDB-lite"/>
    </source>
</evidence>
<dbReference type="OrthoDB" id="2506204at2759"/>
<dbReference type="EMBL" id="SGPL01000038">
    <property type="protein sequence ID" value="THH19681.1"/>
    <property type="molecule type" value="Genomic_DNA"/>
</dbReference>
<feature type="compositionally biased region" description="Basic and acidic residues" evidence="1">
    <location>
        <begin position="742"/>
        <end position="757"/>
    </location>
</feature>
<feature type="compositionally biased region" description="Gly residues" evidence="1">
    <location>
        <begin position="494"/>
        <end position="505"/>
    </location>
</feature>
<evidence type="ECO:0008006" key="5">
    <source>
        <dbReference type="Google" id="ProtNLM"/>
    </source>
</evidence>
<feature type="transmembrane region" description="Helical" evidence="2">
    <location>
        <begin position="9"/>
        <end position="29"/>
    </location>
</feature>
<gene>
    <name evidence="3" type="ORF">EW146_g1532</name>
</gene>
<keyword evidence="2" id="KW-0812">Transmembrane</keyword>
<feature type="compositionally biased region" description="Gly residues" evidence="1">
    <location>
        <begin position="707"/>
        <end position="719"/>
    </location>
</feature>
<feature type="compositionally biased region" description="Low complexity" evidence="1">
    <location>
        <begin position="670"/>
        <end position="683"/>
    </location>
</feature>
<accession>A0A4S4M5T3</accession>
<dbReference type="InterPro" id="IPR010816">
    <property type="entry name" value="Het-C"/>
</dbReference>
<dbReference type="Proteomes" id="UP000310158">
    <property type="component" value="Unassembled WGS sequence"/>
</dbReference>
<comment type="caution">
    <text evidence="3">The sequence shown here is derived from an EMBL/GenBank/DDBJ whole genome shotgun (WGS) entry which is preliminary data.</text>
</comment>
<keyword evidence="2" id="KW-1133">Transmembrane helix</keyword>
<evidence type="ECO:0000256" key="2">
    <source>
        <dbReference type="SAM" id="Phobius"/>
    </source>
</evidence>
<proteinExistence type="predicted"/>
<feature type="compositionally biased region" description="Polar residues" evidence="1">
    <location>
        <begin position="793"/>
        <end position="806"/>
    </location>
</feature>
<evidence type="ECO:0000313" key="4">
    <source>
        <dbReference type="Proteomes" id="UP000310158"/>
    </source>
</evidence>
<dbReference type="PANTHER" id="PTHR14905">
    <property type="entry name" value="NG37"/>
    <property type="match status" value="1"/>
</dbReference>
<organism evidence="3 4">
    <name type="scientific">Bondarzewia mesenterica</name>
    <dbReference type="NCBI Taxonomy" id="1095465"/>
    <lineage>
        <taxon>Eukaryota</taxon>
        <taxon>Fungi</taxon>
        <taxon>Dikarya</taxon>
        <taxon>Basidiomycota</taxon>
        <taxon>Agaricomycotina</taxon>
        <taxon>Agaricomycetes</taxon>
        <taxon>Russulales</taxon>
        <taxon>Bondarzewiaceae</taxon>
        <taxon>Bondarzewia</taxon>
    </lineage>
</organism>